<feature type="domain" description="NADH:flavin oxidoreductase/NADH oxidase N-terminal" evidence="1">
    <location>
        <begin position="35"/>
        <end position="234"/>
    </location>
</feature>
<keyword evidence="3" id="KW-1185">Reference proteome</keyword>
<dbReference type="Proteomes" id="UP000053257">
    <property type="component" value="Unassembled WGS sequence"/>
</dbReference>
<dbReference type="STRING" id="745531.A0A0C3P4H9"/>
<organism evidence="2 3">
    <name type="scientific">Phlebiopsis gigantea (strain 11061_1 CR5-6)</name>
    <name type="common">White-rot fungus</name>
    <name type="synonym">Peniophora gigantea</name>
    <dbReference type="NCBI Taxonomy" id="745531"/>
    <lineage>
        <taxon>Eukaryota</taxon>
        <taxon>Fungi</taxon>
        <taxon>Dikarya</taxon>
        <taxon>Basidiomycota</taxon>
        <taxon>Agaricomycotina</taxon>
        <taxon>Agaricomycetes</taxon>
        <taxon>Polyporales</taxon>
        <taxon>Phanerochaetaceae</taxon>
        <taxon>Phlebiopsis</taxon>
    </lineage>
</organism>
<evidence type="ECO:0000313" key="3">
    <source>
        <dbReference type="Proteomes" id="UP000053257"/>
    </source>
</evidence>
<dbReference type="HOGENOM" id="CLU_012153_7_0_1"/>
<feature type="non-terminal residue" evidence="2">
    <location>
        <position position="1"/>
    </location>
</feature>
<dbReference type="EMBL" id="KN840438">
    <property type="protein sequence ID" value="KIP12894.1"/>
    <property type="molecule type" value="Genomic_DNA"/>
</dbReference>
<dbReference type="Pfam" id="PF00724">
    <property type="entry name" value="Oxidored_FMN"/>
    <property type="match status" value="1"/>
</dbReference>
<protein>
    <recommendedName>
        <fullName evidence="1">NADH:flavin oxidoreductase/NADH oxidase N-terminal domain-containing protein</fullName>
    </recommendedName>
</protein>
<sequence length="262" mass="28743">PVPGPSAIAAQGGKFRSLPGQPGYVVPTPIEDPWDIVNEFRNAAKLAKKAGFDGVELQSGNGSLIHQFLDYSANEREDQWGGSVGNRCRLGLECMRALIEVWGPARVGIKLSPCAGYNDVGMPLPDTIMTFTYYITQLASMKPAYVQLLRYVPFLDAPVESSSDKVFKRGVPHDVLAYDSKNPSPTRVFINGGLNLDEAEKLISDGVVDAAVFGCLWLANPDLQKRVEKRVPLNGNLDFRTFYDTVDNDPRTGYSDYPEANP</sequence>
<reference evidence="2 3" key="1">
    <citation type="journal article" date="2014" name="PLoS Genet.">
        <title>Analysis of the Phlebiopsis gigantea genome, transcriptome and secretome provides insight into its pioneer colonization strategies of wood.</title>
        <authorList>
            <person name="Hori C."/>
            <person name="Ishida T."/>
            <person name="Igarashi K."/>
            <person name="Samejima M."/>
            <person name="Suzuki H."/>
            <person name="Master E."/>
            <person name="Ferreira P."/>
            <person name="Ruiz-Duenas F.J."/>
            <person name="Held B."/>
            <person name="Canessa P."/>
            <person name="Larrondo L.F."/>
            <person name="Schmoll M."/>
            <person name="Druzhinina I.S."/>
            <person name="Kubicek C.P."/>
            <person name="Gaskell J.A."/>
            <person name="Kersten P."/>
            <person name="St John F."/>
            <person name="Glasner J."/>
            <person name="Sabat G."/>
            <person name="Splinter BonDurant S."/>
            <person name="Syed K."/>
            <person name="Yadav J."/>
            <person name="Mgbeahuruike A.C."/>
            <person name="Kovalchuk A."/>
            <person name="Asiegbu F.O."/>
            <person name="Lackner G."/>
            <person name="Hoffmeister D."/>
            <person name="Rencoret J."/>
            <person name="Gutierrez A."/>
            <person name="Sun H."/>
            <person name="Lindquist E."/>
            <person name="Barry K."/>
            <person name="Riley R."/>
            <person name="Grigoriev I.V."/>
            <person name="Henrissat B."/>
            <person name="Kues U."/>
            <person name="Berka R.M."/>
            <person name="Martinez A.T."/>
            <person name="Covert S.F."/>
            <person name="Blanchette R.A."/>
            <person name="Cullen D."/>
        </authorList>
    </citation>
    <scope>NUCLEOTIDE SEQUENCE [LARGE SCALE GENOMIC DNA]</scope>
    <source>
        <strain evidence="2 3">11061_1 CR5-6</strain>
    </source>
</reference>
<name>A0A0C3P4H9_PHLG1</name>
<dbReference type="GO" id="GO:0010181">
    <property type="term" value="F:FMN binding"/>
    <property type="evidence" value="ECO:0007669"/>
    <property type="project" value="InterPro"/>
</dbReference>
<dbReference type="InterPro" id="IPR045247">
    <property type="entry name" value="Oye-like"/>
</dbReference>
<dbReference type="InterPro" id="IPR001155">
    <property type="entry name" value="OxRdtase_FMN_N"/>
</dbReference>
<evidence type="ECO:0000313" key="2">
    <source>
        <dbReference type="EMBL" id="KIP12894.1"/>
    </source>
</evidence>
<dbReference type="InterPro" id="IPR013785">
    <property type="entry name" value="Aldolase_TIM"/>
</dbReference>
<dbReference type="PANTHER" id="PTHR22893">
    <property type="entry name" value="NADH OXIDOREDUCTASE-RELATED"/>
    <property type="match status" value="1"/>
</dbReference>
<proteinExistence type="predicted"/>
<dbReference type="GO" id="GO:0016491">
    <property type="term" value="F:oxidoreductase activity"/>
    <property type="evidence" value="ECO:0007669"/>
    <property type="project" value="InterPro"/>
</dbReference>
<dbReference type="OrthoDB" id="276546at2759"/>
<dbReference type="SUPFAM" id="SSF51395">
    <property type="entry name" value="FMN-linked oxidoreductases"/>
    <property type="match status" value="1"/>
</dbReference>
<dbReference type="AlphaFoldDB" id="A0A0C3P4H9"/>
<accession>A0A0C3P4H9</accession>
<dbReference type="PANTHER" id="PTHR22893:SF91">
    <property type="entry name" value="NADPH DEHYDROGENASE 2-RELATED"/>
    <property type="match status" value="1"/>
</dbReference>
<dbReference type="Gene3D" id="3.20.20.70">
    <property type="entry name" value="Aldolase class I"/>
    <property type="match status" value="1"/>
</dbReference>
<evidence type="ECO:0000259" key="1">
    <source>
        <dbReference type="Pfam" id="PF00724"/>
    </source>
</evidence>
<gene>
    <name evidence="2" type="ORF">PHLGIDRAFT_61447</name>
</gene>